<dbReference type="Gene3D" id="1.20.120.450">
    <property type="entry name" value="dinb family like domain"/>
    <property type="match status" value="1"/>
</dbReference>
<dbReference type="InterPro" id="IPR034660">
    <property type="entry name" value="DinB/YfiT-like"/>
</dbReference>
<dbReference type="SUPFAM" id="SSF109854">
    <property type="entry name" value="DinB/YfiT-like putative metalloenzymes"/>
    <property type="match status" value="1"/>
</dbReference>
<dbReference type="Proteomes" id="UP001197974">
    <property type="component" value="Chromosome"/>
</dbReference>
<dbReference type="InterPro" id="IPR011466">
    <property type="entry name" value="DUF1572"/>
</dbReference>
<dbReference type="EMBL" id="CP129013">
    <property type="protein sequence ID" value="WLR44337.1"/>
    <property type="molecule type" value="Genomic_DNA"/>
</dbReference>
<gene>
    <name evidence="1" type="ORF">LC087_12840</name>
</gene>
<dbReference type="Pfam" id="PF07609">
    <property type="entry name" value="DUF1572"/>
    <property type="match status" value="1"/>
</dbReference>
<name>A0ABY9JY67_9BACI</name>
<protein>
    <submittedName>
        <fullName evidence="1">DUF1572 family protein</fullName>
    </submittedName>
</protein>
<organism evidence="1 2">
    <name type="scientific">Bacillus carboniphilus</name>
    <dbReference type="NCBI Taxonomy" id="86663"/>
    <lineage>
        <taxon>Bacteria</taxon>
        <taxon>Bacillati</taxon>
        <taxon>Bacillota</taxon>
        <taxon>Bacilli</taxon>
        <taxon>Bacillales</taxon>
        <taxon>Bacillaceae</taxon>
        <taxon>Bacillus</taxon>
    </lineage>
</organism>
<sequence>MKKELKETAGNHYLTSIEKEFKAIKRKADLAIDQLSIEELYWRPHEHTNSISTIMKHLSGNMHSRWTNFLHSDGEKRDRQRDLEFEEFVMTREEMLDYWEKGWSCLFSTISSLTEHDLLKEVTIRNEPHTVIQALLRQSTHYSSHVGQILSIGKQLKAEGWKNLSIPKGESESFNQKKMGESH</sequence>
<evidence type="ECO:0000313" key="1">
    <source>
        <dbReference type="EMBL" id="WLR44337.1"/>
    </source>
</evidence>
<keyword evidence="2" id="KW-1185">Reference proteome</keyword>
<proteinExistence type="predicted"/>
<accession>A0ABY9JY67</accession>
<reference evidence="1 2" key="1">
    <citation type="submission" date="2023-06" db="EMBL/GenBank/DDBJ databases">
        <title>Five Gram-positive bacteria isolated from mangrove sediments in Shenzhen, Guangdong, China.</title>
        <authorList>
            <person name="Yu S."/>
            <person name="Zheng W."/>
            <person name="Huang Y."/>
        </authorList>
    </citation>
    <scope>NUCLEOTIDE SEQUENCE [LARGE SCALE GENOMIC DNA]</scope>
    <source>
        <strain evidence="1 2">SaN35-3</strain>
    </source>
</reference>
<evidence type="ECO:0000313" key="2">
    <source>
        <dbReference type="Proteomes" id="UP001197974"/>
    </source>
</evidence>